<feature type="region of interest" description="Disordered" evidence="1">
    <location>
        <begin position="818"/>
        <end position="874"/>
    </location>
</feature>
<accession>A0A914HVE0</accession>
<dbReference type="AlphaFoldDB" id="A0A914HVE0"/>
<dbReference type="WBParaSite" id="Gr19_v10_g4522.t1">
    <property type="protein sequence ID" value="Gr19_v10_g4522.t1"/>
    <property type="gene ID" value="Gr19_v10_g4522"/>
</dbReference>
<name>A0A914HVE0_GLORO</name>
<evidence type="ECO:0000313" key="2">
    <source>
        <dbReference type="Proteomes" id="UP000887572"/>
    </source>
</evidence>
<protein>
    <submittedName>
        <fullName evidence="3">Uncharacterized protein</fullName>
    </submittedName>
</protein>
<proteinExistence type="predicted"/>
<keyword evidence="2" id="KW-1185">Reference proteome</keyword>
<reference evidence="3" key="1">
    <citation type="submission" date="2022-11" db="UniProtKB">
        <authorList>
            <consortium name="WormBaseParasite"/>
        </authorList>
    </citation>
    <scope>IDENTIFICATION</scope>
</reference>
<dbReference type="Proteomes" id="UP000887572">
    <property type="component" value="Unplaced"/>
</dbReference>
<sequence>MAIEKARIERQLNAISICCCHSILLHCFFKSPFLVIIGVTNDLDEMYSKMFGLPTNGAKIDQNEQVLNFYNFDQSYKLAIEYAFKKFDEFIANDNQQPTMIRNCEIWKLWRNFGDTFAKNNLLNTETQNFVQTLIQKHNGNAEKWKFSKYFVAEVLENETNFAFQLRVLHINNEFEKIRRVKYGIKWLTNEQLSSVLELYAPTVLAYEIIEDQLPKNYVQIFSNDRASSEFSLVAMSIRIYFGPNLEKKLMDFNELMKKFPALEQMLRFDAEEAYTIMDEYQKLLMLDEPIPKLELESFNINSIYFGFKQLFNEFVGGVQQMDNSPQQLLKQIVAQFVDDNFGKELQSEETKRVKICYMRSFSAWLMINYGLVINASDKMLQFIMEPEDNIKDSIGRKQSVKTANIWNKPNCEDEQVSKKVLQKLTKCPLIEQFHTNQIIKFAAKYPHFLNFLNDAYDFGTFNTYEIPDVSMQKSRYERIFWSDNGVKQMSNEVTLALSHAISWIISRKNTNKNWGLQKAEKDLLIMLRLIDIFDDELPTFRMLCIAMPFIIMMLKAEVEKQKRLTWQAPDRCLSADAEPVFAEQRKFMLPFHQIFFEEFLADFPHEELLMQIIRETPGKLHMLEQFIGKDELYKHFASAQIREKMIDRKHRTDPWSKLGYLESQKTSLERLTNRVSADLLVLMIDYFDVDKMGDEKAIKTLMDWWWLYIRAVYESLNENPNESIKNSYLINILIPEMDKFLANNKKFASKPKKFANAWTAIEKKANAEMEMQWFNSKNKPADPIELIQKMHFDQLNKMNNQKEGIEKEFEKLIRELQNNKNNKKKRDEQLAESSSSKIMISDENKSDQNSGRNSDEIKIGLNYDENSNDQNQM</sequence>
<evidence type="ECO:0000256" key="1">
    <source>
        <dbReference type="SAM" id="MobiDB-lite"/>
    </source>
</evidence>
<evidence type="ECO:0000313" key="3">
    <source>
        <dbReference type="WBParaSite" id="Gr19_v10_g4522.t1"/>
    </source>
</evidence>
<organism evidence="2 3">
    <name type="scientific">Globodera rostochiensis</name>
    <name type="common">Golden nematode worm</name>
    <name type="synonym">Heterodera rostochiensis</name>
    <dbReference type="NCBI Taxonomy" id="31243"/>
    <lineage>
        <taxon>Eukaryota</taxon>
        <taxon>Metazoa</taxon>
        <taxon>Ecdysozoa</taxon>
        <taxon>Nematoda</taxon>
        <taxon>Chromadorea</taxon>
        <taxon>Rhabditida</taxon>
        <taxon>Tylenchina</taxon>
        <taxon>Tylenchomorpha</taxon>
        <taxon>Tylenchoidea</taxon>
        <taxon>Heteroderidae</taxon>
        <taxon>Heteroderinae</taxon>
        <taxon>Globodera</taxon>
    </lineage>
</organism>
<feature type="compositionally biased region" description="Polar residues" evidence="1">
    <location>
        <begin position="865"/>
        <end position="874"/>
    </location>
</feature>